<dbReference type="CDD" id="cd04301">
    <property type="entry name" value="NAT_SF"/>
    <property type="match status" value="1"/>
</dbReference>
<keyword evidence="2" id="KW-0808">Transferase</keyword>
<keyword evidence="2" id="KW-0012">Acyltransferase</keyword>
<sequence>MQIRKYQPGEERALWRLFFDTIHNVNTRDYTADQVQAWAPEIIDEHLWRVRIQAMEPYVCVAADDVVVGYAGLLPSGYIDHFYVHHQWQGQGVGKLLYAAIETAADQQNLDVLTADVSITARPFFTARGFTVVTQQEVTRGTTVLTNFKMVKRLGDK</sequence>
<evidence type="ECO:0000313" key="3">
    <source>
        <dbReference type="Proteomes" id="UP000319383"/>
    </source>
</evidence>
<dbReference type="PROSITE" id="PS51186">
    <property type="entry name" value="GNAT"/>
    <property type="match status" value="1"/>
</dbReference>
<name>A0A517ZT67_9PLAN</name>
<dbReference type="Gene3D" id="3.40.630.30">
    <property type="match status" value="1"/>
</dbReference>
<organism evidence="2 3">
    <name type="scientific">Symmachiella dynata</name>
    <dbReference type="NCBI Taxonomy" id="2527995"/>
    <lineage>
        <taxon>Bacteria</taxon>
        <taxon>Pseudomonadati</taxon>
        <taxon>Planctomycetota</taxon>
        <taxon>Planctomycetia</taxon>
        <taxon>Planctomycetales</taxon>
        <taxon>Planctomycetaceae</taxon>
        <taxon>Symmachiella</taxon>
    </lineage>
</organism>
<dbReference type="SUPFAM" id="SSF55729">
    <property type="entry name" value="Acyl-CoA N-acyltransferases (Nat)"/>
    <property type="match status" value="1"/>
</dbReference>
<dbReference type="EC" id="2.3.1.-" evidence="2"/>
<keyword evidence="3" id="KW-1185">Reference proteome</keyword>
<gene>
    <name evidence="2" type="primary">yafP</name>
    <name evidence="2" type="ORF">Mal52_41450</name>
</gene>
<accession>A0A517ZT67</accession>
<dbReference type="PANTHER" id="PTHR43451:SF1">
    <property type="entry name" value="ACETYLTRANSFERASE"/>
    <property type="match status" value="1"/>
</dbReference>
<proteinExistence type="predicted"/>
<reference evidence="2 3" key="1">
    <citation type="submission" date="2019-02" db="EMBL/GenBank/DDBJ databases">
        <title>Deep-cultivation of Planctomycetes and their phenomic and genomic characterization uncovers novel biology.</title>
        <authorList>
            <person name="Wiegand S."/>
            <person name="Jogler M."/>
            <person name="Boedeker C."/>
            <person name="Pinto D."/>
            <person name="Vollmers J."/>
            <person name="Rivas-Marin E."/>
            <person name="Kohn T."/>
            <person name="Peeters S.H."/>
            <person name="Heuer A."/>
            <person name="Rast P."/>
            <person name="Oberbeckmann S."/>
            <person name="Bunk B."/>
            <person name="Jeske O."/>
            <person name="Meyerdierks A."/>
            <person name="Storesund J.E."/>
            <person name="Kallscheuer N."/>
            <person name="Luecker S."/>
            <person name="Lage O.M."/>
            <person name="Pohl T."/>
            <person name="Merkel B.J."/>
            <person name="Hornburger P."/>
            <person name="Mueller R.-W."/>
            <person name="Bruemmer F."/>
            <person name="Labrenz M."/>
            <person name="Spormann A.M."/>
            <person name="Op den Camp H."/>
            <person name="Overmann J."/>
            <person name="Amann R."/>
            <person name="Jetten M.S.M."/>
            <person name="Mascher T."/>
            <person name="Medema M.H."/>
            <person name="Devos D.P."/>
            <person name="Kaster A.-K."/>
            <person name="Ovreas L."/>
            <person name="Rohde M."/>
            <person name="Galperin M.Y."/>
            <person name="Jogler C."/>
        </authorList>
    </citation>
    <scope>NUCLEOTIDE SEQUENCE [LARGE SCALE GENOMIC DNA]</scope>
    <source>
        <strain evidence="2 3">Mal52</strain>
    </source>
</reference>
<dbReference type="Pfam" id="PF13673">
    <property type="entry name" value="Acetyltransf_10"/>
    <property type="match status" value="1"/>
</dbReference>
<dbReference type="InterPro" id="IPR052564">
    <property type="entry name" value="N-acetyltrans/Recomb-assoc"/>
</dbReference>
<feature type="domain" description="N-acetyltransferase" evidence="1">
    <location>
        <begin position="1"/>
        <end position="155"/>
    </location>
</feature>
<dbReference type="AlphaFoldDB" id="A0A517ZT67"/>
<dbReference type="EMBL" id="CP036276">
    <property type="protein sequence ID" value="QDU45650.1"/>
    <property type="molecule type" value="Genomic_DNA"/>
</dbReference>
<dbReference type="Proteomes" id="UP000319383">
    <property type="component" value="Chromosome"/>
</dbReference>
<protein>
    <submittedName>
        <fullName evidence="2">Putative N-acetyltransferase YafP</fullName>
        <ecNumber evidence="2">2.3.1.-</ecNumber>
    </submittedName>
</protein>
<dbReference type="RefSeq" id="WP_145378175.1">
    <property type="nucleotide sequence ID" value="NZ_CP036276.1"/>
</dbReference>
<evidence type="ECO:0000259" key="1">
    <source>
        <dbReference type="PROSITE" id="PS51186"/>
    </source>
</evidence>
<evidence type="ECO:0000313" key="2">
    <source>
        <dbReference type="EMBL" id="QDU45650.1"/>
    </source>
</evidence>
<dbReference type="InterPro" id="IPR000182">
    <property type="entry name" value="GNAT_dom"/>
</dbReference>
<dbReference type="PANTHER" id="PTHR43451">
    <property type="entry name" value="ACETYLTRANSFERASE (GNAT) FAMILY PROTEIN"/>
    <property type="match status" value="1"/>
</dbReference>
<dbReference type="KEGG" id="sdyn:Mal52_41450"/>
<dbReference type="InterPro" id="IPR016181">
    <property type="entry name" value="Acyl_CoA_acyltransferase"/>
</dbReference>
<dbReference type="GO" id="GO:0016747">
    <property type="term" value="F:acyltransferase activity, transferring groups other than amino-acyl groups"/>
    <property type="evidence" value="ECO:0007669"/>
    <property type="project" value="InterPro"/>
</dbReference>